<evidence type="ECO:0000313" key="1">
    <source>
        <dbReference type="EMBL" id="PRP74593.1"/>
    </source>
</evidence>
<dbReference type="EMBL" id="MDYQ01000450">
    <property type="protein sequence ID" value="PRP74593.1"/>
    <property type="molecule type" value="Genomic_DNA"/>
</dbReference>
<reference evidence="1 2" key="1">
    <citation type="journal article" date="2018" name="Genome Biol. Evol.">
        <title>Multiple Roots of Fruiting Body Formation in Amoebozoa.</title>
        <authorList>
            <person name="Hillmann F."/>
            <person name="Forbes G."/>
            <person name="Novohradska S."/>
            <person name="Ferling I."/>
            <person name="Riege K."/>
            <person name="Groth M."/>
            <person name="Westermann M."/>
            <person name="Marz M."/>
            <person name="Spaller T."/>
            <person name="Winckler T."/>
            <person name="Schaap P."/>
            <person name="Glockner G."/>
        </authorList>
    </citation>
    <scope>NUCLEOTIDE SEQUENCE [LARGE SCALE GENOMIC DNA]</scope>
    <source>
        <strain evidence="1 2">Jena</strain>
    </source>
</reference>
<accession>A0A2P6MSC3</accession>
<name>A0A2P6MSC3_9EUKA</name>
<organism evidence="1 2">
    <name type="scientific">Planoprotostelium fungivorum</name>
    <dbReference type="NCBI Taxonomy" id="1890364"/>
    <lineage>
        <taxon>Eukaryota</taxon>
        <taxon>Amoebozoa</taxon>
        <taxon>Evosea</taxon>
        <taxon>Variosea</taxon>
        <taxon>Cavosteliida</taxon>
        <taxon>Cavosteliaceae</taxon>
        <taxon>Planoprotostelium</taxon>
    </lineage>
</organism>
<protein>
    <submittedName>
        <fullName evidence="1">Uncharacterized protein</fullName>
    </submittedName>
</protein>
<sequence>MKLSHALQNYMMSFTSTLPIKSWDEFLAGVWHLFYNNVNAMEKAIQKLNSARQSVGQPVLAWRNELEQKAMEVSPVLATQPILARLFHSGLLDIIKSSSIDHFPVGGFTTILAAYKWAWQGKGFAKMGNLDSVYETSPYGGFEQSLFITQYNCRPLNQFLFSSIFLLYNVAS</sequence>
<dbReference type="AlphaFoldDB" id="A0A2P6MSC3"/>
<proteinExistence type="predicted"/>
<dbReference type="Proteomes" id="UP000241769">
    <property type="component" value="Unassembled WGS sequence"/>
</dbReference>
<dbReference type="InParanoid" id="A0A2P6MSC3"/>
<evidence type="ECO:0000313" key="2">
    <source>
        <dbReference type="Proteomes" id="UP000241769"/>
    </source>
</evidence>
<comment type="caution">
    <text evidence="1">The sequence shown here is derived from an EMBL/GenBank/DDBJ whole genome shotgun (WGS) entry which is preliminary data.</text>
</comment>
<gene>
    <name evidence="1" type="ORF">PROFUN_15706</name>
</gene>
<keyword evidence="2" id="KW-1185">Reference proteome</keyword>